<keyword evidence="3" id="KW-1185">Reference proteome</keyword>
<evidence type="ECO:0000259" key="1">
    <source>
        <dbReference type="PROSITE" id="PS51841"/>
    </source>
</evidence>
<comment type="caution">
    <text evidence="2">The sequence shown here is derived from an EMBL/GenBank/DDBJ whole genome shotgun (WGS) entry which is preliminary data.</text>
</comment>
<dbReference type="InterPro" id="IPR022060">
    <property type="entry name" value="DUF3616"/>
</dbReference>
<dbReference type="SUPFAM" id="SSF74853">
    <property type="entry name" value="Lamin A/C globular tail domain"/>
    <property type="match status" value="1"/>
</dbReference>
<evidence type="ECO:0000313" key="3">
    <source>
        <dbReference type="Proteomes" id="UP000664034"/>
    </source>
</evidence>
<reference evidence="2" key="1">
    <citation type="submission" date="2021-03" db="EMBL/GenBank/DDBJ databases">
        <title>Fibrella sp. HMF5335 genome sequencing and assembly.</title>
        <authorList>
            <person name="Kang H."/>
            <person name="Kim H."/>
            <person name="Bae S."/>
            <person name="Joh K."/>
        </authorList>
    </citation>
    <scope>NUCLEOTIDE SEQUENCE</scope>
    <source>
        <strain evidence="2">HMF5335</strain>
    </source>
</reference>
<dbReference type="Gene3D" id="2.60.40.1260">
    <property type="entry name" value="Lamin Tail domain"/>
    <property type="match status" value="1"/>
</dbReference>
<dbReference type="Pfam" id="PF12275">
    <property type="entry name" value="DUF3616"/>
    <property type="match status" value="1"/>
</dbReference>
<proteinExistence type="predicted"/>
<evidence type="ECO:0000313" key="2">
    <source>
        <dbReference type="EMBL" id="MBO0936584.1"/>
    </source>
</evidence>
<dbReference type="Proteomes" id="UP000664034">
    <property type="component" value="Unassembled WGS sequence"/>
</dbReference>
<accession>A0A939GG26</accession>
<dbReference type="Pfam" id="PF00932">
    <property type="entry name" value="LTD"/>
    <property type="match status" value="1"/>
</dbReference>
<dbReference type="InterPro" id="IPR036415">
    <property type="entry name" value="Lamin_tail_dom_sf"/>
</dbReference>
<name>A0A939GG26_9BACT</name>
<feature type="domain" description="LTD" evidence="1">
    <location>
        <begin position="15"/>
        <end position="129"/>
    </location>
</feature>
<dbReference type="AlphaFoldDB" id="A0A939GG26"/>
<dbReference type="EMBL" id="JAFMYV010000003">
    <property type="protein sequence ID" value="MBO0936584.1"/>
    <property type="molecule type" value="Genomic_DNA"/>
</dbReference>
<dbReference type="RefSeq" id="WP_207364139.1">
    <property type="nucleotide sequence ID" value="NZ_JAFMYV010000003.1"/>
</dbReference>
<organism evidence="2 3">
    <name type="scientific">Fibrella rubiginis</name>
    <dbReference type="NCBI Taxonomy" id="2817060"/>
    <lineage>
        <taxon>Bacteria</taxon>
        <taxon>Pseudomonadati</taxon>
        <taxon>Bacteroidota</taxon>
        <taxon>Cytophagia</taxon>
        <taxon>Cytophagales</taxon>
        <taxon>Spirosomataceae</taxon>
        <taxon>Fibrella</taxon>
    </lineage>
</organism>
<gene>
    <name evidence="2" type="ORF">J2I47_08520</name>
</gene>
<dbReference type="InterPro" id="IPR001322">
    <property type="entry name" value="Lamin_tail_dom"/>
</dbReference>
<protein>
    <submittedName>
        <fullName evidence="2">Lamin tail domain-containing protein</fullName>
    </submittedName>
</protein>
<sequence>MASAPGSVAGQSRQLVAPMGTVSAGSIRITEFMYDGKPGEFIELTNVGDAAVNMTNWRFEDENHTNPLSLSKFGVVYPGESVIITEATDSAFHAAWGLPSTIKVIGDNTTKLGGSDEINIYDNLNSRVDYLKYSNSTANGTSFWASLPNLGKNDPTKWQKSVVNDIQRSFTTVTSPTNTGNPGRYSYRTSAASPLIQATQTTPYIQLATYSVGFVSGVLNDPTDPVSTLGTSFSISDTDTPASTLVVSVTSNNAAVVPNGNLIQNKTVTGSGLSLNLKFAPVGVGYATISVMVSDGSSSDTYLINYAASAASQNPTTSRFHAGTSDGSTAINIDADYMLVGDDENQTIRLYNRKNSGTPVNGFDFASVLDLYKNNGKGKEVDIEGSTRTGNRIFWIGSQSNNEEGESRVNRNRVFVTTVSGTGASTSLSYGGRYDYLRDDLLNWDAGNKHGKGANYYGLVASAASGVDAKQAAGYNIEGLELAPLDSAGYICFRAPLIPTNDRYKALIVPVTNFTALVTSTSQSLPAGSAKFGKPIEMDLGVRGIREMRRNSNNEYIIIAGPPGTATDIAPNDFRLYTWNGDPASFPILRDADLTSLTVPGSFEGIVDVPNPLKSTSSIQFLMDNGVTQFYNDGTATKDLPQPLFKKFRSELVGLGGETPPPLAWQKALGGTGSEGSSAGAITPTSDGGYVLAGSTSSTNNGDVGVNHGGVDAWIVRVNSVGSIVWQKTVGGS</sequence>
<dbReference type="PROSITE" id="PS51841">
    <property type="entry name" value="LTD"/>
    <property type="match status" value="1"/>
</dbReference>